<name>A0AAU7FE66_9NEIS</name>
<dbReference type="InterPro" id="IPR015947">
    <property type="entry name" value="PUA-like_sf"/>
</dbReference>
<dbReference type="PANTHER" id="PTHR39203">
    <property type="entry name" value="CYTOPLASMIC PROTEIN-RELATED"/>
    <property type="match status" value="1"/>
</dbReference>
<dbReference type="AlphaFoldDB" id="A0AAU7FE66"/>
<dbReference type="PANTHER" id="PTHR39203:SF1">
    <property type="entry name" value="CYTOPLASMIC PROTEIN"/>
    <property type="match status" value="1"/>
</dbReference>
<dbReference type="Gene3D" id="3.10.400.10">
    <property type="entry name" value="Sulfate adenylyltransferase"/>
    <property type="match status" value="1"/>
</dbReference>
<sequence>MQSSISELWNHYRSLDAAAPAALPLSYCFSDNAEEADALLELILSGRKCATAPSVAELQIAGDPIPKPGDFAIVTDWNGMARAIIRTRAVEIRRFGDVDEDFARIEGEGDQTLGWWREAHRSYYTRVLAGTDHAVDDDLEIVCEQFDLVYPGSAA</sequence>
<feature type="domain" description="ASCH" evidence="1">
    <location>
        <begin position="27"/>
        <end position="150"/>
    </location>
</feature>
<protein>
    <submittedName>
        <fullName evidence="2">ASCH domain-containing protein</fullName>
    </submittedName>
</protein>
<organism evidence="2">
    <name type="scientific">Chitinibacter mangrovi</name>
    <dbReference type="NCBI Taxonomy" id="3153927"/>
    <lineage>
        <taxon>Bacteria</taxon>
        <taxon>Pseudomonadati</taxon>
        <taxon>Pseudomonadota</taxon>
        <taxon>Betaproteobacteria</taxon>
        <taxon>Neisseriales</taxon>
        <taxon>Chitinibacteraceae</taxon>
        <taxon>Chitinibacter</taxon>
    </lineage>
</organism>
<dbReference type="SMART" id="SM01022">
    <property type="entry name" value="ASCH"/>
    <property type="match status" value="1"/>
</dbReference>
<dbReference type="KEGG" id="cmav:ABHF33_08245"/>
<dbReference type="CDD" id="cd06553">
    <property type="entry name" value="ASCH_Ef3133_like"/>
    <property type="match status" value="1"/>
</dbReference>
<evidence type="ECO:0000313" key="2">
    <source>
        <dbReference type="EMBL" id="XBM02242.1"/>
    </source>
</evidence>
<reference evidence="2" key="1">
    <citation type="submission" date="2024-05" db="EMBL/GenBank/DDBJ databases">
        <authorList>
            <person name="Yang L."/>
            <person name="Pan L."/>
        </authorList>
    </citation>
    <scope>NUCLEOTIDE SEQUENCE</scope>
    <source>
        <strain evidence="2">FCG-7</strain>
    </source>
</reference>
<evidence type="ECO:0000259" key="1">
    <source>
        <dbReference type="SMART" id="SM01022"/>
    </source>
</evidence>
<accession>A0AAU7FE66</accession>
<dbReference type="EMBL" id="CP157355">
    <property type="protein sequence ID" value="XBM02242.1"/>
    <property type="molecule type" value="Genomic_DNA"/>
</dbReference>
<dbReference type="InterPro" id="IPR009326">
    <property type="entry name" value="DUF984"/>
</dbReference>
<proteinExistence type="predicted"/>
<dbReference type="RefSeq" id="WP_348946516.1">
    <property type="nucleotide sequence ID" value="NZ_CP157355.1"/>
</dbReference>
<gene>
    <name evidence="2" type="ORF">ABHF33_08245</name>
</gene>
<dbReference type="SUPFAM" id="SSF88697">
    <property type="entry name" value="PUA domain-like"/>
    <property type="match status" value="1"/>
</dbReference>
<dbReference type="Pfam" id="PF04266">
    <property type="entry name" value="ASCH"/>
    <property type="match status" value="1"/>
</dbReference>
<dbReference type="InterPro" id="IPR007374">
    <property type="entry name" value="ASCH_domain"/>
</dbReference>
<dbReference type="PIRSF" id="PIRSF021320">
    <property type="entry name" value="DUF984"/>
    <property type="match status" value="1"/>
</dbReference>